<dbReference type="HOGENOM" id="CLU_1685187_0_0_5"/>
<name>U4Q4R7_9HYPH</name>
<dbReference type="RefSeq" id="WP_022556368.1">
    <property type="nucleotide sequence ID" value="NC_022535.1"/>
</dbReference>
<organism evidence="1 2">
    <name type="scientific">Agrobacterium pusense</name>
    <dbReference type="NCBI Taxonomy" id="648995"/>
    <lineage>
        <taxon>Bacteria</taxon>
        <taxon>Pseudomonadati</taxon>
        <taxon>Pseudomonadota</taxon>
        <taxon>Alphaproteobacteria</taxon>
        <taxon>Hyphomicrobiales</taxon>
        <taxon>Rhizobiaceae</taxon>
        <taxon>Rhizobium/Agrobacterium group</taxon>
        <taxon>Agrobacterium</taxon>
    </lineage>
</organism>
<evidence type="ECO:0000313" key="1">
    <source>
        <dbReference type="EMBL" id="CDI08705.1"/>
    </source>
</evidence>
<accession>U4Q4R7</accession>
<dbReference type="EMBL" id="HG518322">
    <property type="protein sequence ID" value="CDI08705.1"/>
    <property type="molecule type" value="Genomic_DNA"/>
</dbReference>
<reference evidence="1 2" key="1">
    <citation type="journal article" date="2013" name="Genome Announc.">
        <title>Complete Genome Sequence of the Sesbania Symbiont and Rice Growth-Promoting Endophyte Rhizobium sp. Strain IRBG74.</title>
        <authorList>
            <person name="Crook M.B."/>
            <person name="Mitra S."/>
            <person name="Ane J.M."/>
            <person name="Sadowsky M.J."/>
            <person name="Gyaneshwar P."/>
        </authorList>
    </citation>
    <scope>NUCLEOTIDE SEQUENCE [LARGE SCALE GENOMIC DNA]</scope>
    <source>
        <strain evidence="1 2">IRBG74</strain>
    </source>
</reference>
<gene>
    <name evidence="1" type="ORF">BN877_I1809</name>
</gene>
<proteinExistence type="predicted"/>
<protein>
    <submittedName>
        <fullName evidence="1">Uncharacterized protein</fullName>
    </submittedName>
</protein>
<dbReference type="Proteomes" id="UP000016944">
    <property type="component" value="Chromosome I"/>
</dbReference>
<evidence type="ECO:0000313" key="2">
    <source>
        <dbReference type="Proteomes" id="UP000016944"/>
    </source>
</evidence>
<sequence length="156" mass="17297">MSRHEHLFDRARDFCENGYPAVGAALREAVLALEELETIALLPSAEWKRRLKDVANVTIPAVEHKTAKAALSFDLVTHPPAQRAIADFALTVEFLSEFDVTLSQIAEDALNQLRKGPKPSRKTNTIMMMRANIRQAMSYIDDAALNSRLNAALLPA</sequence>
<dbReference type="AlphaFoldDB" id="U4Q4R7"/>
<dbReference type="KEGG" id="rir:BN877_I1809"/>